<name>A0A4V2FQX7_PSEST</name>
<proteinExistence type="predicted"/>
<dbReference type="EMBL" id="SHKL01000001">
    <property type="protein sequence ID" value="RZT86410.1"/>
    <property type="molecule type" value="Genomic_DNA"/>
</dbReference>
<dbReference type="GO" id="GO:0004791">
    <property type="term" value="F:thioredoxin-disulfide reductase (NADPH) activity"/>
    <property type="evidence" value="ECO:0007669"/>
    <property type="project" value="UniProtKB-EC"/>
</dbReference>
<comment type="catalytic activity">
    <reaction evidence="3">
        <text>[thioredoxin]-dithiol + NADP(+) = [thioredoxin]-disulfide + NADPH + H(+)</text>
        <dbReference type="Rhea" id="RHEA:20345"/>
        <dbReference type="Rhea" id="RHEA-COMP:10698"/>
        <dbReference type="Rhea" id="RHEA-COMP:10700"/>
        <dbReference type="ChEBI" id="CHEBI:15378"/>
        <dbReference type="ChEBI" id="CHEBI:29950"/>
        <dbReference type="ChEBI" id="CHEBI:50058"/>
        <dbReference type="ChEBI" id="CHEBI:57783"/>
        <dbReference type="ChEBI" id="CHEBI:58349"/>
        <dbReference type="EC" id="1.8.1.9"/>
    </reaction>
</comment>
<dbReference type="InterPro" id="IPR036188">
    <property type="entry name" value="FAD/NAD-bd_sf"/>
</dbReference>
<dbReference type="Proteomes" id="UP000291591">
    <property type="component" value="Unassembled WGS sequence"/>
</dbReference>
<dbReference type="InterPro" id="IPR050097">
    <property type="entry name" value="Ferredoxin-NADP_redctase_2"/>
</dbReference>
<dbReference type="Pfam" id="PF07992">
    <property type="entry name" value="Pyr_redox_2"/>
    <property type="match status" value="1"/>
</dbReference>
<dbReference type="Gene3D" id="3.50.50.60">
    <property type="entry name" value="FAD/NAD(P)-binding domain"/>
    <property type="match status" value="2"/>
</dbReference>
<dbReference type="PANTHER" id="PTHR48105">
    <property type="entry name" value="THIOREDOXIN REDUCTASE 1-RELATED-RELATED"/>
    <property type="match status" value="1"/>
</dbReference>
<evidence type="ECO:0000313" key="5">
    <source>
        <dbReference type="EMBL" id="RZT86410.1"/>
    </source>
</evidence>
<comment type="caution">
    <text evidence="5">The sequence shown here is derived from an EMBL/GenBank/DDBJ whole genome shotgun (WGS) entry which is preliminary data.</text>
</comment>
<dbReference type="SUPFAM" id="SSF51905">
    <property type="entry name" value="FAD/NAD(P)-binding domain"/>
    <property type="match status" value="1"/>
</dbReference>
<dbReference type="AlphaFoldDB" id="A0A4V2FQX7"/>
<evidence type="ECO:0000256" key="2">
    <source>
        <dbReference type="ARBA" id="ARBA00023002"/>
    </source>
</evidence>
<dbReference type="OrthoDB" id="9786503at2"/>
<keyword evidence="6" id="KW-1185">Reference proteome</keyword>
<accession>A0A4V2FQX7</accession>
<dbReference type="PRINTS" id="PR00368">
    <property type="entry name" value="FADPNR"/>
</dbReference>
<evidence type="ECO:0000256" key="3">
    <source>
        <dbReference type="ARBA" id="ARBA00048132"/>
    </source>
</evidence>
<organism evidence="5 6">
    <name type="scientific">Pseudonocardia sediminis</name>
    <dbReference type="NCBI Taxonomy" id="1397368"/>
    <lineage>
        <taxon>Bacteria</taxon>
        <taxon>Bacillati</taxon>
        <taxon>Actinomycetota</taxon>
        <taxon>Actinomycetes</taxon>
        <taxon>Pseudonocardiales</taxon>
        <taxon>Pseudonocardiaceae</taxon>
        <taxon>Pseudonocardia</taxon>
    </lineage>
</organism>
<keyword evidence="2" id="KW-0560">Oxidoreductase</keyword>
<protein>
    <submittedName>
        <fullName evidence="5">Thioredoxin reductase</fullName>
    </submittedName>
</protein>
<evidence type="ECO:0000259" key="4">
    <source>
        <dbReference type="Pfam" id="PF07992"/>
    </source>
</evidence>
<gene>
    <name evidence="5" type="ORF">EV383_3305</name>
</gene>
<evidence type="ECO:0000313" key="6">
    <source>
        <dbReference type="Proteomes" id="UP000291591"/>
    </source>
</evidence>
<evidence type="ECO:0000256" key="1">
    <source>
        <dbReference type="ARBA" id="ARBA00022630"/>
    </source>
</evidence>
<dbReference type="InterPro" id="IPR023753">
    <property type="entry name" value="FAD/NAD-binding_dom"/>
</dbReference>
<reference evidence="5 6" key="1">
    <citation type="submission" date="2019-02" db="EMBL/GenBank/DDBJ databases">
        <title>Sequencing the genomes of 1000 actinobacteria strains.</title>
        <authorList>
            <person name="Klenk H.-P."/>
        </authorList>
    </citation>
    <scope>NUCLEOTIDE SEQUENCE [LARGE SCALE GENOMIC DNA]</scope>
    <source>
        <strain evidence="5 6">DSM 45779</strain>
    </source>
</reference>
<dbReference type="PRINTS" id="PR00469">
    <property type="entry name" value="PNDRDTASEII"/>
</dbReference>
<sequence>MDDNGSHYDVLVVGGGAAGLSAGLTLARARRDVLVLDAGEPRNAPAEGVHGFLTRDGIAPAELTALGREEVTRYGGQVRSGRAVSARRTAGGFTVRTADGDELTARRLILASGVAEEFPDVDGLRERWGRDVVHCPYCHGWEVRDRAIGILATGPFGVHQAQMLRQWSDDVTLFLHTAPDPTDEEWERLAARGIAVVDGEVAGLEVTDDALSGVRLASGRVVAREAVVVLPRAVAGGALLDGLGLEIVEHPTGVATQLDTDPTGRTAVPGVWAAGNLRDPMATVVASAASGVTAAMAVNGDLITSETDRAVALRRGDPFSAASEARVAALVAGDRAHGLSAAGSRT</sequence>
<feature type="domain" description="FAD/NAD(P)-binding" evidence="4">
    <location>
        <begin position="8"/>
        <end position="288"/>
    </location>
</feature>
<keyword evidence="1" id="KW-0285">Flavoprotein</keyword>